<gene>
    <name evidence="5" type="ORF">IW256_001254</name>
</gene>
<dbReference type="SUPFAM" id="SSF53474">
    <property type="entry name" value="alpha/beta-Hydrolases"/>
    <property type="match status" value="1"/>
</dbReference>
<dbReference type="InterPro" id="IPR029058">
    <property type="entry name" value="AB_hydrolase_fold"/>
</dbReference>
<dbReference type="InterPro" id="IPR050300">
    <property type="entry name" value="GDXG_lipolytic_enzyme"/>
</dbReference>
<protein>
    <submittedName>
        <fullName evidence="5">Acetyl esterase/lipase</fullName>
    </submittedName>
</protein>
<accession>A0A931GL66</accession>
<dbReference type="InterPro" id="IPR049492">
    <property type="entry name" value="BD-FAE-like_dom"/>
</dbReference>
<evidence type="ECO:0000256" key="3">
    <source>
        <dbReference type="SAM" id="SignalP"/>
    </source>
</evidence>
<feature type="region of interest" description="Disordered" evidence="2">
    <location>
        <begin position="26"/>
        <end position="88"/>
    </location>
</feature>
<dbReference type="AlphaFoldDB" id="A0A931GL66"/>
<feature type="chain" id="PRO_5038438809" evidence="3">
    <location>
        <begin position="21"/>
        <end position="367"/>
    </location>
</feature>
<comment type="caution">
    <text evidence="5">The sequence shown here is derived from an EMBL/GenBank/DDBJ whole genome shotgun (WGS) entry which is preliminary data.</text>
</comment>
<dbReference type="Gene3D" id="3.40.50.1820">
    <property type="entry name" value="alpha/beta hydrolase"/>
    <property type="match status" value="1"/>
</dbReference>
<dbReference type="EMBL" id="JADOUA010000001">
    <property type="protein sequence ID" value="MBG6087141.1"/>
    <property type="molecule type" value="Genomic_DNA"/>
</dbReference>
<feature type="signal peptide" evidence="3">
    <location>
        <begin position="1"/>
        <end position="20"/>
    </location>
</feature>
<feature type="domain" description="BD-FAE-like" evidence="4">
    <location>
        <begin position="131"/>
        <end position="230"/>
    </location>
</feature>
<sequence>MRKVLVCGAAFAATCISAVAAPGGALAKAPEPTPTAVPSPPAASPGLPGTPSATGTPTAPGTPDQASPTAAATGSPAGPAQDRAGAPDPVVSTRAVMVTPRPPKVLTYAYGKHPRQRMDAYWRAGTPAQARGQAPRPAVLVLHGGSWLTGDKSSWKYFARRLTAQGYTVFSANYRLATQAAWPAQRDDAVSAVEFIKKNAARWNIDPNRVVAIGSSAGGLLASQLGTYGDGASRVRGVLALSPVNTPYLAYQDGAKADATPGKRYLRRAVVDLVRCVPSESDPACWQRVEDADASSHVTATDAPMLLMHATDELVPPTHSTGLAAALRGVGVPATVKVVPGKMHASELLNDPSVYPAILSWLKARTR</sequence>
<evidence type="ECO:0000256" key="1">
    <source>
        <dbReference type="ARBA" id="ARBA00022801"/>
    </source>
</evidence>
<reference evidence="5" key="1">
    <citation type="submission" date="2020-11" db="EMBL/GenBank/DDBJ databases">
        <title>Sequencing the genomes of 1000 actinobacteria strains.</title>
        <authorList>
            <person name="Klenk H.-P."/>
        </authorList>
    </citation>
    <scope>NUCLEOTIDE SEQUENCE</scope>
    <source>
        <strain evidence="5">DSM 43175</strain>
    </source>
</reference>
<keyword evidence="3" id="KW-0732">Signal</keyword>
<evidence type="ECO:0000259" key="4">
    <source>
        <dbReference type="Pfam" id="PF20434"/>
    </source>
</evidence>
<evidence type="ECO:0000256" key="2">
    <source>
        <dbReference type="SAM" id="MobiDB-lite"/>
    </source>
</evidence>
<keyword evidence="1" id="KW-0378">Hydrolase</keyword>
<dbReference type="Proteomes" id="UP000614047">
    <property type="component" value="Unassembled WGS sequence"/>
</dbReference>
<evidence type="ECO:0000313" key="6">
    <source>
        <dbReference type="Proteomes" id="UP000614047"/>
    </source>
</evidence>
<keyword evidence="6" id="KW-1185">Reference proteome</keyword>
<dbReference type="RefSeq" id="WP_307828754.1">
    <property type="nucleotide sequence ID" value="NZ_BAABES010000006.1"/>
</dbReference>
<dbReference type="PANTHER" id="PTHR48081">
    <property type="entry name" value="AB HYDROLASE SUPERFAMILY PROTEIN C4A8.06C"/>
    <property type="match status" value="1"/>
</dbReference>
<organism evidence="5 6">
    <name type="scientific">Actinomadura viridis</name>
    <dbReference type="NCBI Taxonomy" id="58110"/>
    <lineage>
        <taxon>Bacteria</taxon>
        <taxon>Bacillati</taxon>
        <taxon>Actinomycetota</taxon>
        <taxon>Actinomycetes</taxon>
        <taxon>Streptosporangiales</taxon>
        <taxon>Thermomonosporaceae</taxon>
        <taxon>Actinomadura</taxon>
    </lineage>
</organism>
<feature type="compositionally biased region" description="Pro residues" evidence="2">
    <location>
        <begin position="31"/>
        <end position="43"/>
    </location>
</feature>
<feature type="compositionally biased region" description="Low complexity" evidence="2">
    <location>
        <begin position="44"/>
        <end position="80"/>
    </location>
</feature>
<dbReference type="Pfam" id="PF20434">
    <property type="entry name" value="BD-FAE"/>
    <property type="match status" value="1"/>
</dbReference>
<name>A0A931GL66_9ACTN</name>
<evidence type="ECO:0000313" key="5">
    <source>
        <dbReference type="EMBL" id="MBG6087141.1"/>
    </source>
</evidence>
<proteinExistence type="predicted"/>
<dbReference type="GO" id="GO:0016787">
    <property type="term" value="F:hydrolase activity"/>
    <property type="evidence" value="ECO:0007669"/>
    <property type="project" value="UniProtKB-KW"/>
</dbReference>